<name>A0ABV2AHF3_9EUKA</name>
<dbReference type="Proteomes" id="UP001439008">
    <property type="component" value="Unassembled WGS sequence"/>
</dbReference>
<feature type="non-terminal residue" evidence="1">
    <location>
        <position position="56"/>
    </location>
</feature>
<keyword evidence="2" id="KW-1185">Reference proteome</keyword>
<comment type="caution">
    <text evidence="1">The sequence shown here is derived from an EMBL/GenBank/DDBJ whole genome shotgun (WGS) entry which is preliminary data.</text>
</comment>
<proteinExistence type="predicted"/>
<protein>
    <submittedName>
        <fullName evidence="1">Uncharacterized protein</fullName>
    </submittedName>
</protein>
<dbReference type="EMBL" id="JBDODL010000202">
    <property type="protein sequence ID" value="MES1919115.1"/>
    <property type="molecule type" value="Genomic_DNA"/>
</dbReference>
<reference evidence="1 2" key="1">
    <citation type="journal article" date="2024" name="BMC Biol.">
        <title>Comparative genomics of Ascetosporea gives new insight into the evolutionary basis for animal parasitism in Rhizaria.</title>
        <authorList>
            <person name="Hiltunen Thoren M."/>
            <person name="Onut-Brannstrom I."/>
            <person name="Alfjorden A."/>
            <person name="Peckova H."/>
            <person name="Swords F."/>
            <person name="Hooper C."/>
            <person name="Holzer A.S."/>
            <person name="Bass D."/>
            <person name="Burki F."/>
        </authorList>
    </citation>
    <scope>NUCLEOTIDE SEQUENCE [LARGE SCALE GENOMIC DNA]</scope>
    <source>
        <strain evidence="1">20-A016</strain>
    </source>
</reference>
<sequence length="56" mass="6639">MDFNKSNPSYYCQLYNSTLQEYEIEKSKCKKQIEIRTKLSNKTEIARKELISVTSD</sequence>
<organism evidence="1 2">
    <name type="scientific">Bonamia ostreae</name>
    <dbReference type="NCBI Taxonomy" id="126728"/>
    <lineage>
        <taxon>Eukaryota</taxon>
        <taxon>Sar</taxon>
        <taxon>Rhizaria</taxon>
        <taxon>Endomyxa</taxon>
        <taxon>Ascetosporea</taxon>
        <taxon>Haplosporida</taxon>
        <taxon>Bonamia</taxon>
    </lineage>
</organism>
<accession>A0ABV2AHF3</accession>
<evidence type="ECO:0000313" key="2">
    <source>
        <dbReference type="Proteomes" id="UP001439008"/>
    </source>
</evidence>
<evidence type="ECO:0000313" key="1">
    <source>
        <dbReference type="EMBL" id="MES1919115.1"/>
    </source>
</evidence>
<gene>
    <name evidence="1" type="ORF">MHBO_000979</name>
</gene>